<proteinExistence type="predicted"/>
<dbReference type="Proteomes" id="UP001500064">
    <property type="component" value="Unassembled WGS sequence"/>
</dbReference>
<keyword evidence="1" id="KW-0812">Transmembrane</keyword>
<dbReference type="SUPFAM" id="SSF141571">
    <property type="entry name" value="Pentapeptide repeat-like"/>
    <property type="match status" value="1"/>
</dbReference>
<dbReference type="Gene3D" id="2.160.20.80">
    <property type="entry name" value="E3 ubiquitin-protein ligase SopA"/>
    <property type="match status" value="1"/>
</dbReference>
<evidence type="ECO:0000256" key="1">
    <source>
        <dbReference type="SAM" id="Phobius"/>
    </source>
</evidence>
<comment type="caution">
    <text evidence="2">The sequence shown here is derived from an EMBL/GenBank/DDBJ whole genome shotgun (WGS) entry which is preliminary data.</text>
</comment>
<gene>
    <name evidence="2" type="ORF">GCM10009733_087240</name>
</gene>
<dbReference type="EMBL" id="BAAAMU010000107">
    <property type="protein sequence ID" value="GAA1676892.1"/>
    <property type="molecule type" value="Genomic_DNA"/>
</dbReference>
<feature type="transmembrane region" description="Helical" evidence="1">
    <location>
        <begin position="116"/>
        <end position="138"/>
    </location>
</feature>
<evidence type="ECO:0000313" key="2">
    <source>
        <dbReference type="EMBL" id="GAA1676892.1"/>
    </source>
</evidence>
<name>A0ABN2GU51_9ACTN</name>
<dbReference type="PANTHER" id="PTHR14136:SF17">
    <property type="entry name" value="BTB_POZ DOMAIN-CONTAINING PROTEIN KCTD9"/>
    <property type="match status" value="1"/>
</dbReference>
<dbReference type="Pfam" id="PF00805">
    <property type="entry name" value="Pentapeptide"/>
    <property type="match status" value="2"/>
</dbReference>
<dbReference type="InterPro" id="IPR001646">
    <property type="entry name" value="5peptide_repeat"/>
</dbReference>
<evidence type="ECO:0000313" key="3">
    <source>
        <dbReference type="Proteomes" id="UP001500064"/>
    </source>
</evidence>
<accession>A0ABN2GU51</accession>
<sequence>MNLNPLKARRAGRPWLATAVTLVVLVLAYVSGQLLAAWAPQEYEFYEKPPVWPKLASGAPAVIMTVLLAAWALARQAMDRTRARRVPAPTATELAALPVKDREELLIQRRQARTQWISGTGVVLSVVFTAFGLTYTALTLEETREAQITDRYTKNIEQLGSSTLDVRLGAIYALERLARDSPRDHDTIYDVLTAFVREHDPVPEAKPPAKPAADIQAALTVIGRGTAEPYYLPLNADLGEIRAPGANLDHANLISSDLRLANLRKANLVQATLIDANLSRADLSGADLSRADLSGVNLSKAHLRGADLSETDLSGADLKGADLRGVRGMTPDQIRRVAVTDKTTRF</sequence>
<reference evidence="2 3" key="1">
    <citation type="journal article" date="2019" name="Int. J. Syst. Evol. Microbiol.">
        <title>The Global Catalogue of Microorganisms (GCM) 10K type strain sequencing project: providing services to taxonomists for standard genome sequencing and annotation.</title>
        <authorList>
            <consortium name="The Broad Institute Genomics Platform"/>
            <consortium name="The Broad Institute Genome Sequencing Center for Infectious Disease"/>
            <person name="Wu L."/>
            <person name="Ma J."/>
        </authorList>
    </citation>
    <scope>NUCLEOTIDE SEQUENCE [LARGE SCALE GENOMIC DNA]</scope>
    <source>
        <strain evidence="2 3">JCM 13929</strain>
    </source>
</reference>
<feature type="transmembrane region" description="Helical" evidence="1">
    <location>
        <begin position="56"/>
        <end position="74"/>
    </location>
</feature>
<keyword evidence="3" id="KW-1185">Reference proteome</keyword>
<organism evidence="2 3">
    <name type="scientific">Nonomuraea maheshkhaliensis</name>
    <dbReference type="NCBI Taxonomy" id="419590"/>
    <lineage>
        <taxon>Bacteria</taxon>
        <taxon>Bacillati</taxon>
        <taxon>Actinomycetota</taxon>
        <taxon>Actinomycetes</taxon>
        <taxon>Streptosporangiales</taxon>
        <taxon>Streptosporangiaceae</taxon>
        <taxon>Nonomuraea</taxon>
    </lineage>
</organism>
<dbReference type="PANTHER" id="PTHR14136">
    <property type="entry name" value="BTB_POZ DOMAIN-CONTAINING PROTEIN KCTD9"/>
    <property type="match status" value="1"/>
</dbReference>
<dbReference type="InterPro" id="IPR051082">
    <property type="entry name" value="Pentapeptide-BTB/POZ_domain"/>
</dbReference>
<keyword evidence="1" id="KW-0472">Membrane</keyword>
<keyword evidence="1" id="KW-1133">Transmembrane helix</keyword>
<protein>
    <recommendedName>
        <fullName evidence="4">Pentapeptide repeat-containing protein</fullName>
    </recommendedName>
</protein>
<dbReference type="RefSeq" id="WP_346112825.1">
    <property type="nucleotide sequence ID" value="NZ_BAAAMU010000107.1"/>
</dbReference>
<evidence type="ECO:0008006" key="4">
    <source>
        <dbReference type="Google" id="ProtNLM"/>
    </source>
</evidence>